<accession>A0A8J4T211</accession>
<dbReference type="GO" id="GO:0034975">
    <property type="term" value="P:protein folding in endoplasmic reticulum"/>
    <property type="evidence" value="ECO:0007669"/>
    <property type="project" value="TreeGrafter"/>
</dbReference>
<dbReference type="GO" id="GO:0005737">
    <property type="term" value="C:cytoplasm"/>
    <property type="evidence" value="ECO:0007669"/>
    <property type="project" value="TreeGrafter"/>
</dbReference>
<evidence type="ECO:0000256" key="5">
    <source>
        <dbReference type="SAM" id="MobiDB-lite"/>
    </source>
</evidence>
<keyword evidence="2" id="KW-0812">Transmembrane</keyword>
<protein>
    <recommendedName>
        <fullName evidence="6">SUN domain-containing protein</fullName>
    </recommendedName>
</protein>
<proteinExistence type="predicted"/>
<dbReference type="Proteomes" id="UP000748531">
    <property type="component" value="Unassembled WGS sequence"/>
</dbReference>
<reference evidence="7" key="1">
    <citation type="submission" date="2019-05" db="EMBL/GenBank/DDBJ databases">
        <title>Annotation for the trematode Paragonimus heterotremus.</title>
        <authorList>
            <person name="Choi Y.-J."/>
        </authorList>
    </citation>
    <scope>NUCLEOTIDE SEQUENCE</scope>
    <source>
        <strain evidence="7">LC</strain>
    </source>
</reference>
<dbReference type="Pfam" id="PF07738">
    <property type="entry name" value="Sad1_UNC"/>
    <property type="match status" value="1"/>
</dbReference>
<evidence type="ECO:0000256" key="4">
    <source>
        <dbReference type="ARBA" id="ARBA00023136"/>
    </source>
</evidence>
<evidence type="ECO:0000313" key="7">
    <source>
        <dbReference type="EMBL" id="KAF5396601.1"/>
    </source>
</evidence>
<sequence length="647" mass="72717">MDVLSLFKINALYSCLRVFQFEMLEHYGSEHYCPLSMIRLFGRVSDDLDEEDDDLALHTADELPTSVPSALSSDVFNDVSISSDSLEPTASIETTDNMHPNIIEDVQKESIPHHSVSPNTVSTSGTQDYSDERLFEVSEPSEDHLSQIDSTNTNTNRHTNFVLFNRTSPLKNKPMDTSSTNAIRDALPEVSVEMSCNTEFSTDSGVQCPQSEILGNLQPDARGSRSEKHTTAVVQPANSQKSALSPTTMLASSDAHQVLKDEVEGFVPKKPTYGIFHRLKGVFLSALDSIFHSVVSPVTDFERQEYNLSTVPLCSQHLLAIHSLFVYGLLSHSKANELPIQLSESKKRGIDLLNCCLQHLEGLVEEEYSRTSTDSVSVKHRVLRIPQKDGHLAIISCEEASKLLNLSFAGVHKYDRPYWRSDYNILQLFVAHQYFFLFGQTSVEEFFVRTWCELQGSLWTFPDIMRLQTMTPCVQLMCPKLPSFLLNLVSETEVVKPVISYEPTLRSGASSYSMLNKHNSGYSRVEIAKTRAEIVVPAALVGSRKDTTLMRLSNRVRLLERNVSVSMRYLEELSQSYRRQMDRLSRSFNLTTAWLKATAQGAEERDHMQQVSCVTRFVCDDHASTQSIVTKNLIPPLSVLSKCRSSS</sequence>
<dbReference type="EMBL" id="LUCH01007770">
    <property type="protein sequence ID" value="KAF5396601.1"/>
    <property type="molecule type" value="Genomic_DNA"/>
</dbReference>
<comment type="subcellular location">
    <subcellularLocation>
        <location evidence="1">Endomembrane system</location>
    </subcellularLocation>
</comment>
<evidence type="ECO:0000256" key="1">
    <source>
        <dbReference type="ARBA" id="ARBA00004308"/>
    </source>
</evidence>
<name>A0A8J4T211_9TREM</name>
<feature type="domain" description="SUN" evidence="6">
    <location>
        <begin position="13"/>
        <end position="43"/>
    </location>
</feature>
<evidence type="ECO:0000256" key="3">
    <source>
        <dbReference type="ARBA" id="ARBA00022989"/>
    </source>
</evidence>
<evidence type="ECO:0000313" key="8">
    <source>
        <dbReference type="Proteomes" id="UP000748531"/>
    </source>
</evidence>
<feature type="compositionally biased region" description="Polar residues" evidence="5">
    <location>
        <begin position="232"/>
        <end position="246"/>
    </location>
</feature>
<gene>
    <name evidence="7" type="ORF">PHET_10683</name>
</gene>
<evidence type="ECO:0000256" key="2">
    <source>
        <dbReference type="ARBA" id="ARBA00022692"/>
    </source>
</evidence>
<dbReference type="OrthoDB" id="266334at2759"/>
<keyword evidence="3" id="KW-1133">Transmembrane helix</keyword>
<dbReference type="AlphaFoldDB" id="A0A8J4T211"/>
<dbReference type="PANTHER" id="PTHR12953:SF0">
    <property type="entry name" value="SUN DOMAIN-CONTAINING OSSIFICATION FACTOR"/>
    <property type="match status" value="1"/>
</dbReference>
<comment type="caution">
    <text evidence="7">The sequence shown here is derived from an EMBL/GenBank/DDBJ whole genome shotgun (WGS) entry which is preliminary data.</text>
</comment>
<keyword evidence="4" id="KW-0472">Membrane</keyword>
<organism evidence="7 8">
    <name type="scientific">Paragonimus heterotremus</name>
    <dbReference type="NCBI Taxonomy" id="100268"/>
    <lineage>
        <taxon>Eukaryota</taxon>
        <taxon>Metazoa</taxon>
        <taxon>Spiralia</taxon>
        <taxon>Lophotrochozoa</taxon>
        <taxon>Platyhelminthes</taxon>
        <taxon>Trematoda</taxon>
        <taxon>Digenea</taxon>
        <taxon>Plagiorchiida</taxon>
        <taxon>Troglotremata</taxon>
        <taxon>Troglotrematidae</taxon>
        <taxon>Paragonimus</taxon>
    </lineage>
</organism>
<feature type="region of interest" description="Disordered" evidence="5">
    <location>
        <begin position="217"/>
        <end position="246"/>
    </location>
</feature>
<evidence type="ECO:0000259" key="6">
    <source>
        <dbReference type="Pfam" id="PF07738"/>
    </source>
</evidence>
<keyword evidence="8" id="KW-1185">Reference proteome</keyword>
<dbReference type="InterPro" id="IPR012919">
    <property type="entry name" value="SUN_dom"/>
</dbReference>
<dbReference type="GO" id="GO:0012505">
    <property type="term" value="C:endomembrane system"/>
    <property type="evidence" value="ECO:0007669"/>
    <property type="project" value="UniProtKB-SubCell"/>
</dbReference>
<dbReference type="PANTHER" id="PTHR12953">
    <property type="entry name" value="MEMBRANE PROTEIN CH1 RELATED"/>
    <property type="match status" value="1"/>
</dbReference>
<dbReference type="GO" id="GO:0016020">
    <property type="term" value="C:membrane"/>
    <property type="evidence" value="ECO:0007669"/>
    <property type="project" value="InterPro"/>
</dbReference>
<dbReference type="InterPro" id="IPR045120">
    <property type="entry name" value="Suco/Slp1-like"/>
</dbReference>